<evidence type="ECO:0000256" key="3">
    <source>
        <dbReference type="ARBA" id="ARBA00022691"/>
    </source>
</evidence>
<dbReference type="Pfam" id="PF01596">
    <property type="entry name" value="Methyltransf_3"/>
    <property type="match status" value="1"/>
</dbReference>
<dbReference type="InterPro" id="IPR002935">
    <property type="entry name" value="SAM_O-MeTrfase"/>
</dbReference>
<dbReference type="OrthoDB" id="240750at2"/>
<evidence type="ECO:0000313" key="4">
    <source>
        <dbReference type="EMBL" id="ABB50221.1"/>
    </source>
</evidence>
<evidence type="ECO:0008006" key="6">
    <source>
        <dbReference type="Google" id="ProtNLM"/>
    </source>
</evidence>
<sequence>MNIKEKVKSLLNLGRSFPRSLAVGAPNVETVELVKEFQPKNYCEIGFYKGHTLIEVLKILPENSKIDLYDFKDKFEPLKTKISQDDLKRITFFGNTYKYLDSYNTTLFKNIVSKNPPQYDYVFLDGAHTFPIDCLTFFLIEKCLKVGSIIDFDDNDWSMATSPSMNPKVFPMVKKLYNYEQIKEKGVQMIIDAFLKDSPHYETIIEDKAYRRISPKN</sequence>
<evidence type="ECO:0000313" key="5">
    <source>
        <dbReference type="Proteomes" id="UP000002715"/>
    </source>
</evidence>
<dbReference type="Proteomes" id="UP000002715">
    <property type="component" value="Chromosome"/>
</dbReference>
<evidence type="ECO:0000256" key="1">
    <source>
        <dbReference type="ARBA" id="ARBA00022603"/>
    </source>
</evidence>
<proteinExistence type="predicted"/>
<reference evidence="5" key="1">
    <citation type="submission" date="2005-07" db="EMBL/GenBank/DDBJ databases">
        <title>Complete sequence of Prochlorococcus marinus str. MIT 9312.</title>
        <authorList>
            <consortium name="US DOE Joint Genome Institute"/>
            <person name="Copeland A."/>
            <person name="Lucas S."/>
            <person name="Lapidus A."/>
            <person name="Barry K."/>
            <person name="Detter J.C."/>
            <person name="Glavina T."/>
            <person name="Hammon N."/>
            <person name="Israni S."/>
            <person name="Pitluck S."/>
            <person name="Thiel J."/>
            <person name="Schmutz J."/>
            <person name="Larimer F."/>
            <person name="Land M."/>
            <person name="Kyrpides N."/>
            <person name="Lykidis A."/>
            <person name="Richardson P."/>
        </authorList>
    </citation>
    <scope>NUCLEOTIDE SEQUENCE [LARGE SCALE GENOMIC DNA]</scope>
    <source>
        <strain evidence="5">MIT 9312</strain>
    </source>
</reference>
<protein>
    <recommendedName>
        <fullName evidence="6">Class I SAM-dependent methyltransferase</fullName>
    </recommendedName>
</protein>
<gene>
    <name evidence="4" type="ordered locus">PMT9312_1162</name>
</gene>
<name>Q31A74_PROM9</name>
<dbReference type="HOGENOM" id="CLU_1271359_0_0_3"/>
<dbReference type="eggNOG" id="COG4122">
    <property type="taxonomic scope" value="Bacteria"/>
</dbReference>
<keyword evidence="3" id="KW-0949">S-adenosyl-L-methionine</keyword>
<dbReference type="SUPFAM" id="SSF53335">
    <property type="entry name" value="S-adenosyl-L-methionine-dependent methyltransferases"/>
    <property type="match status" value="1"/>
</dbReference>
<evidence type="ECO:0000256" key="2">
    <source>
        <dbReference type="ARBA" id="ARBA00022679"/>
    </source>
</evidence>
<dbReference type="KEGG" id="pmi:PMT9312_1162"/>
<dbReference type="EMBL" id="CP000111">
    <property type="protein sequence ID" value="ABB50221.1"/>
    <property type="molecule type" value="Genomic_DNA"/>
</dbReference>
<dbReference type="AlphaFoldDB" id="Q31A74"/>
<keyword evidence="1" id="KW-0489">Methyltransferase</keyword>
<accession>Q31A74</accession>
<keyword evidence="2" id="KW-0808">Transferase</keyword>
<dbReference type="Gene3D" id="3.40.50.150">
    <property type="entry name" value="Vaccinia Virus protein VP39"/>
    <property type="match status" value="1"/>
</dbReference>
<dbReference type="InterPro" id="IPR029063">
    <property type="entry name" value="SAM-dependent_MTases_sf"/>
</dbReference>
<dbReference type="RefSeq" id="WP_011376711.1">
    <property type="nucleotide sequence ID" value="NC_007577.1"/>
</dbReference>
<organism evidence="4 5">
    <name type="scientific">Prochlorococcus marinus (strain MIT 9312)</name>
    <dbReference type="NCBI Taxonomy" id="74546"/>
    <lineage>
        <taxon>Bacteria</taxon>
        <taxon>Bacillati</taxon>
        <taxon>Cyanobacteriota</taxon>
        <taxon>Cyanophyceae</taxon>
        <taxon>Synechococcales</taxon>
        <taxon>Prochlorococcaceae</taxon>
        <taxon>Prochlorococcus</taxon>
    </lineage>
</organism>